<feature type="compositionally biased region" description="Acidic residues" evidence="1">
    <location>
        <begin position="394"/>
        <end position="411"/>
    </location>
</feature>
<feature type="region of interest" description="Disordered" evidence="1">
    <location>
        <begin position="1"/>
        <end position="92"/>
    </location>
</feature>
<feature type="compositionally biased region" description="Basic and acidic residues" evidence="1">
    <location>
        <begin position="33"/>
        <end position="48"/>
    </location>
</feature>
<proteinExistence type="predicted"/>
<accession>A0ABQ8H277</accession>
<name>A0ABQ8H277_9ROSI</name>
<feature type="compositionally biased region" description="Basic and acidic residues" evidence="1">
    <location>
        <begin position="412"/>
        <end position="442"/>
    </location>
</feature>
<evidence type="ECO:0000256" key="1">
    <source>
        <dbReference type="SAM" id="MobiDB-lite"/>
    </source>
</evidence>
<evidence type="ECO:0000313" key="3">
    <source>
        <dbReference type="Proteomes" id="UP000827721"/>
    </source>
</evidence>
<feature type="region of interest" description="Disordered" evidence="1">
    <location>
        <begin position="394"/>
        <end position="445"/>
    </location>
</feature>
<dbReference type="EMBL" id="JAFEMO010000015">
    <property type="protein sequence ID" value="KAH7544291.1"/>
    <property type="molecule type" value="Genomic_DNA"/>
</dbReference>
<feature type="compositionally biased region" description="Basic and acidic residues" evidence="1">
    <location>
        <begin position="1"/>
        <end position="22"/>
    </location>
</feature>
<feature type="region of interest" description="Disordered" evidence="1">
    <location>
        <begin position="245"/>
        <end position="292"/>
    </location>
</feature>
<protein>
    <submittedName>
        <fullName evidence="2">Uncharacterized protein</fullName>
    </submittedName>
</protein>
<dbReference type="Proteomes" id="UP000827721">
    <property type="component" value="Unassembled WGS sequence"/>
</dbReference>
<sequence length="583" mass="67922">MATSPEEAREEQPENPPQKHSEVVQPEEEEEEENKKAVTEENRPHESAKEDEESDSHRDEKKPKESVDDDKDDRNPRNVPLESNQLEPFLERLERDPKTQMSFWTGLENYRRESGVYPFDRQASMEDFLNNWLQVGVPWLDFQQTFQRLRQGYTSTGAAIGGNLNSLNPPDREVFLLMNKILSAYHTERIEKKRKIQETSSSTFSNKPILIGGSKIPPKEPEHPLKRQKTKMVLDTKLKLKQKMPEYLEKEEVKPRENPEVKKRENPVKENRENPMEEQKENPEENPIENPDEAWTNAKFDTLYAILHAITDYHFTLYKFPYDDASDMEDFVKNWLIIDLSVSDCLEVIKRLKKYYKKQFWKVIYHGLFFLDKKQEQLYNTSDILWNMEGYLDSEDEGDKEENTQSDDEGDKEEKQHSDDEGDKEEKQHSDDEWDKEEKQHSDDEELECLFKGRINVEWKRPRQLDFSALEYNPEMRSMLPVLAKNSFEQGIGGFSDVMPVKYPVPMAMLWPPILPFQVITTGKVTNQQKAGILGYPMNINDPGGPNVQCADDPGKPHDENSEGGSEQAPDESKSSGEEIKNL</sequence>
<organism evidence="2 3">
    <name type="scientific">Xanthoceras sorbifolium</name>
    <dbReference type="NCBI Taxonomy" id="99658"/>
    <lineage>
        <taxon>Eukaryota</taxon>
        <taxon>Viridiplantae</taxon>
        <taxon>Streptophyta</taxon>
        <taxon>Embryophyta</taxon>
        <taxon>Tracheophyta</taxon>
        <taxon>Spermatophyta</taxon>
        <taxon>Magnoliopsida</taxon>
        <taxon>eudicotyledons</taxon>
        <taxon>Gunneridae</taxon>
        <taxon>Pentapetalae</taxon>
        <taxon>rosids</taxon>
        <taxon>malvids</taxon>
        <taxon>Sapindales</taxon>
        <taxon>Sapindaceae</taxon>
        <taxon>Xanthoceroideae</taxon>
        <taxon>Xanthoceras</taxon>
    </lineage>
</organism>
<reference evidence="2 3" key="1">
    <citation type="submission" date="2021-02" db="EMBL/GenBank/DDBJ databases">
        <title>Plant Genome Project.</title>
        <authorList>
            <person name="Zhang R.-G."/>
        </authorList>
    </citation>
    <scope>NUCLEOTIDE SEQUENCE [LARGE SCALE GENOMIC DNA]</scope>
    <source>
        <tissue evidence="2">Leaves</tissue>
    </source>
</reference>
<gene>
    <name evidence="2" type="ORF">JRO89_XS15G0143100</name>
</gene>
<feature type="compositionally biased region" description="Basic and acidic residues" evidence="1">
    <location>
        <begin position="245"/>
        <end position="283"/>
    </location>
</feature>
<keyword evidence="3" id="KW-1185">Reference proteome</keyword>
<feature type="region of interest" description="Disordered" evidence="1">
    <location>
        <begin position="538"/>
        <end position="583"/>
    </location>
</feature>
<feature type="compositionally biased region" description="Basic and acidic residues" evidence="1">
    <location>
        <begin position="55"/>
        <end position="76"/>
    </location>
</feature>
<evidence type="ECO:0000313" key="2">
    <source>
        <dbReference type="EMBL" id="KAH7544291.1"/>
    </source>
</evidence>
<comment type="caution">
    <text evidence="2">The sequence shown here is derived from an EMBL/GenBank/DDBJ whole genome shotgun (WGS) entry which is preliminary data.</text>
</comment>
<feature type="region of interest" description="Disordered" evidence="1">
    <location>
        <begin position="193"/>
        <end position="227"/>
    </location>
</feature>
<feature type="compositionally biased region" description="Basic and acidic residues" evidence="1">
    <location>
        <begin position="571"/>
        <end position="583"/>
    </location>
</feature>